<dbReference type="Proteomes" id="UP001628156">
    <property type="component" value="Unassembled WGS sequence"/>
</dbReference>
<dbReference type="InterPro" id="IPR036527">
    <property type="entry name" value="SCP2_sterol-bd_dom_sf"/>
</dbReference>
<dbReference type="Gene3D" id="3.60.15.30">
    <property type="entry name" value="Metallo-beta-lactamase domain"/>
    <property type="match status" value="1"/>
</dbReference>
<dbReference type="CDD" id="cd07710">
    <property type="entry name" value="arylsulfatase_Sdsa1-like_MBL-fold"/>
    <property type="match status" value="1"/>
</dbReference>
<evidence type="ECO:0000256" key="4">
    <source>
        <dbReference type="ARBA" id="ARBA00033751"/>
    </source>
</evidence>
<dbReference type="InterPro" id="IPR036866">
    <property type="entry name" value="RibonucZ/Hydroxyglut_hydro"/>
</dbReference>
<dbReference type="Gene3D" id="1.25.40.880">
    <property type="entry name" value="Alkyl sulfatase, dimerisation domain"/>
    <property type="match status" value="1"/>
</dbReference>
<keyword evidence="3" id="KW-0862">Zinc</keyword>
<dbReference type="InterPro" id="IPR038536">
    <property type="entry name" value="Alkyl/aryl-sulf_dimr_sf"/>
</dbReference>
<comment type="caution">
    <text evidence="7">The sequence shown here is derived from an EMBL/GenBank/DDBJ whole genome shotgun (WGS) entry which is preliminary data.</text>
</comment>
<keyword evidence="8" id="KW-1185">Reference proteome</keyword>
<dbReference type="EMBL" id="BAAFRS010000188">
    <property type="protein sequence ID" value="GAB1224309.1"/>
    <property type="molecule type" value="Genomic_DNA"/>
</dbReference>
<proteinExistence type="inferred from homology"/>
<dbReference type="Gene3D" id="3.30.1050.10">
    <property type="entry name" value="SCP2 sterol-binding domain"/>
    <property type="match status" value="1"/>
</dbReference>
<feature type="domain" description="Metallo-beta-lactamase" evidence="6">
    <location>
        <begin position="100"/>
        <end position="325"/>
    </location>
</feature>
<accession>A0ABQ0DN96</accession>
<evidence type="ECO:0000313" key="8">
    <source>
        <dbReference type="Proteomes" id="UP001628156"/>
    </source>
</evidence>
<dbReference type="InterPro" id="IPR044097">
    <property type="entry name" value="Bds1/SdsA1_MBL-fold"/>
</dbReference>
<dbReference type="InterPro" id="IPR029229">
    <property type="entry name" value="Alkyl_sulf_C"/>
</dbReference>
<keyword evidence="2" id="KW-0378">Hydrolase</keyword>
<organism evidence="7 8">
    <name type="scientific">Entamoeba nuttalli</name>
    <dbReference type="NCBI Taxonomy" id="412467"/>
    <lineage>
        <taxon>Eukaryota</taxon>
        <taxon>Amoebozoa</taxon>
        <taxon>Evosea</taxon>
        <taxon>Archamoebae</taxon>
        <taxon>Mastigamoebida</taxon>
        <taxon>Entamoebidae</taxon>
        <taxon>Entamoeba</taxon>
    </lineage>
</organism>
<gene>
    <name evidence="7" type="ORF">ENUP19_0188G0020</name>
</gene>
<dbReference type="PANTHER" id="PTHR43223:SF1">
    <property type="entry name" value="ALKYL_ARYL-SULFATASE BDS1"/>
    <property type="match status" value="1"/>
</dbReference>
<evidence type="ECO:0000313" key="7">
    <source>
        <dbReference type="EMBL" id="GAB1224309.1"/>
    </source>
</evidence>
<dbReference type="Pfam" id="PF14864">
    <property type="entry name" value="Alkyl_sulf_C"/>
    <property type="match status" value="1"/>
</dbReference>
<comment type="similarity">
    <text evidence="4">Belongs to the metallo-beta-lactamase superfamily. Type III sulfatase family.</text>
</comment>
<name>A0ABQ0DN96_9EUKA</name>
<dbReference type="SUPFAM" id="SSF56281">
    <property type="entry name" value="Metallo-hydrolase/oxidoreductase"/>
    <property type="match status" value="1"/>
</dbReference>
<feature type="compositionally biased region" description="Polar residues" evidence="5">
    <location>
        <begin position="216"/>
        <end position="233"/>
    </location>
</feature>
<dbReference type="SMART" id="SM00849">
    <property type="entry name" value="Lactamase_B"/>
    <property type="match status" value="1"/>
</dbReference>
<dbReference type="InterPro" id="IPR001279">
    <property type="entry name" value="Metallo-B-lactamas"/>
</dbReference>
<evidence type="ECO:0000259" key="6">
    <source>
        <dbReference type="SMART" id="SM00849"/>
    </source>
</evidence>
<keyword evidence="1" id="KW-0479">Metal-binding</keyword>
<dbReference type="InterPro" id="IPR052195">
    <property type="entry name" value="Bact_Alkyl/Aryl-Sulfatase"/>
</dbReference>
<evidence type="ECO:0000256" key="2">
    <source>
        <dbReference type="ARBA" id="ARBA00022801"/>
    </source>
</evidence>
<dbReference type="PANTHER" id="PTHR43223">
    <property type="entry name" value="ALKYL/ARYL-SULFATASE"/>
    <property type="match status" value="1"/>
</dbReference>
<evidence type="ECO:0000256" key="5">
    <source>
        <dbReference type="SAM" id="MobiDB-lite"/>
    </source>
</evidence>
<protein>
    <recommendedName>
        <fullName evidence="6">Metallo-beta-lactamase domain-containing protein</fullName>
    </recommendedName>
</protein>
<feature type="region of interest" description="Disordered" evidence="5">
    <location>
        <begin position="214"/>
        <end position="233"/>
    </location>
</feature>
<evidence type="ECO:0000256" key="3">
    <source>
        <dbReference type="ARBA" id="ARBA00022833"/>
    </source>
</evidence>
<evidence type="ECO:0000256" key="1">
    <source>
        <dbReference type="ARBA" id="ARBA00022723"/>
    </source>
</evidence>
<sequence length="628" mass="70724">MASQFTCTRNHEFNQKFDWNGNEEYLDAMKGYYADSNGKRNELNFEELVKSRKSIEQINQECPLTSNPSYWKNSCIDSLEGVFEIIPKKVYQVRGKSIDMANFTVIRGQTGWIVIDCMSSIPSCKRAFGLIKTTVEDIPVSSIIITHSHFDHFGGYAAVGNEETPLYLPSNFMDAFIDENVLAAPIMGRRADYMWGLGYRKALMMEKLKMEGKLPPQTNSTIPQQPTTSFPKSKNTCVIKEDCTLVVDGIVMDFILTPNTEAPSNMMIYIPQYHILEAADNMMHAQHNLGTLRGAKVRSGKTWSECIDNVIIKYGKDVQYHLGGHGWHMEGNEKINHFWKLKRDVYKFIHDQTLRYANLGYTPNEMAELIQLPKSLANEQCCRDLYGALSHNIKSQYQLYIGWYDGNPAHLNELPPKEQAVKYIKAFGGEENTLKIGKEAFDNGEYRWAATVLNHLVFANPSNEEGRELLAKTYDQLSYTQECLAWKYIYATGAFELRRKQNKQPSPSAIPPATLPLTAISDLLCVSVNPQLIEGVDGSIQLRAVDTNECVTLIISNGVLHTRTLPSDFTASVIGPKALILASFAKAMPLDTLISSGKLKVENVEVLEKVIGAVDLSKKYYTLIEPNN</sequence>
<dbReference type="SUPFAM" id="SSF55718">
    <property type="entry name" value="SCP-like"/>
    <property type="match status" value="1"/>
</dbReference>
<dbReference type="Pfam" id="PF14863">
    <property type="entry name" value="Alkyl_sulf_dimr"/>
    <property type="match status" value="1"/>
</dbReference>
<dbReference type="InterPro" id="IPR029228">
    <property type="entry name" value="Alkyl_sulf_dimr"/>
</dbReference>
<dbReference type="Pfam" id="PF00753">
    <property type="entry name" value="Lactamase_B"/>
    <property type="match status" value="1"/>
</dbReference>
<reference evidence="7 8" key="1">
    <citation type="journal article" date="2019" name="PLoS Negl. Trop. Dis.">
        <title>Whole genome sequencing of Entamoeba nuttalli reveals mammalian host-related molecular signatures and a novel octapeptide-repeat surface protein.</title>
        <authorList>
            <person name="Tanaka M."/>
            <person name="Makiuchi T."/>
            <person name="Komiyama T."/>
            <person name="Shiina T."/>
            <person name="Osaki K."/>
            <person name="Tachibana H."/>
        </authorList>
    </citation>
    <scope>NUCLEOTIDE SEQUENCE [LARGE SCALE GENOMIC DNA]</scope>
    <source>
        <strain evidence="7 8">P19-061405</strain>
    </source>
</reference>